<dbReference type="Proteomes" id="UP000828048">
    <property type="component" value="Chromosome 11"/>
</dbReference>
<reference evidence="1 2" key="1">
    <citation type="journal article" date="2021" name="Hortic Res">
        <title>High-quality reference genome and annotation aids understanding of berry development for evergreen blueberry (Vaccinium darrowii).</title>
        <authorList>
            <person name="Yu J."/>
            <person name="Hulse-Kemp A.M."/>
            <person name="Babiker E."/>
            <person name="Staton M."/>
        </authorList>
    </citation>
    <scope>NUCLEOTIDE SEQUENCE [LARGE SCALE GENOMIC DNA]</scope>
    <source>
        <strain evidence="2">cv. NJ 8807/NJ 8810</strain>
        <tissue evidence="1">Young leaf</tissue>
    </source>
</reference>
<keyword evidence="2" id="KW-1185">Reference proteome</keyword>
<name>A0ACB7YP17_9ERIC</name>
<comment type="caution">
    <text evidence="1">The sequence shown here is derived from an EMBL/GenBank/DDBJ whole genome shotgun (WGS) entry which is preliminary data.</text>
</comment>
<dbReference type="EMBL" id="CM037161">
    <property type="protein sequence ID" value="KAH7855356.1"/>
    <property type="molecule type" value="Genomic_DNA"/>
</dbReference>
<gene>
    <name evidence="1" type="ORF">Vadar_024005</name>
</gene>
<proteinExistence type="predicted"/>
<accession>A0ACB7YP17</accession>
<sequence>MRHLCAAGCLKTPYATKFLRSKLYFHVKGFGVNTTQIGDAMYYSCIPMILADQYDLLFGDILNWKSFSVVETGGIPPMKKILKVFDKVGRHFQWHREPIDFDAFRMVMYELWLRRSYVRVPLS</sequence>
<protein>
    <submittedName>
        <fullName evidence="1">Uncharacterized protein</fullName>
    </submittedName>
</protein>
<evidence type="ECO:0000313" key="1">
    <source>
        <dbReference type="EMBL" id="KAH7855356.1"/>
    </source>
</evidence>
<organism evidence="1 2">
    <name type="scientific">Vaccinium darrowii</name>
    <dbReference type="NCBI Taxonomy" id="229202"/>
    <lineage>
        <taxon>Eukaryota</taxon>
        <taxon>Viridiplantae</taxon>
        <taxon>Streptophyta</taxon>
        <taxon>Embryophyta</taxon>
        <taxon>Tracheophyta</taxon>
        <taxon>Spermatophyta</taxon>
        <taxon>Magnoliopsida</taxon>
        <taxon>eudicotyledons</taxon>
        <taxon>Gunneridae</taxon>
        <taxon>Pentapetalae</taxon>
        <taxon>asterids</taxon>
        <taxon>Ericales</taxon>
        <taxon>Ericaceae</taxon>
        <taxon>Vaccinioideae</taxon>
        <taxon>Vaccinieae</taxon>
        <taxon>Vaccinium</taxon>
    </lineage>
</organism>
<evidence type="ECO:0000313" key="2">
    <source>
        <dbReference type="Proteomes" id="UP000828048"/>
    </source>
</evidence>